<protein>
    <recommendedName>
        <fullName evidence="4">t-SNARE coiled-coil homology domain-containing protein</fullName>
    </recommendedName>
</protein>
<reference evidence="2" key="1">
    <citation type="journal article" date="2022" name="Int. J. Mol. Sci.">
        <title>Draft Genome of Tanacetum Coccineum: Genomic Comparison of Closely Related Tanacetum-Family Plants.</title>
        <authorList>
            <person name="Yamashiro T."/>
            <person name="Shiraishi A."/>
            <person name="Nakayama K."/>
            <person name="Satake H."/>
        </authorList>
    </citation>
    <scope>NUCLEOTIDE SEQUENCE</scope>
</reference>
<organism evidence="2 3">
    <name type="scientific">Tanacetum coccineum</name>
    <dbReference type="NCBI Taxonomy" id="301880"/>
    <lineage>
        <taxon>Eukaryota</taxon>
        <taxon>Viridiplantae</taxon>
        <taxon>Streptophyta</taxon>
        <taxon>Embryophyta</taxon>
        <taxon>Tracheophyta</taxon>
        <taxon>Spermatophyta</taxon>
        <taxon>Magnoliopsida</taxon>
        <taxon>eudicotyledons</taxon>
        <taxon>Gunneridae</taxon>
        <taxon>Pentapetalae</taxon>
        <taxon>asterids</taxon>
        <taxon>campanulids</taxon>
        <taxon>Asterales</taxon>
        <taxon>Asteraceae</taxon>
        <taxon>Asteroideae</taxon>
        <taxon>Anthemideae</taxon>
        <taxon>Anthemidinae</taxon>
        <taxon>Tanacetum</taxon>
    </lineage>
</organism>
<reference evidence="2" key="2">
    <citation type="submission" date="2022-01" db="EMBL/GenBank/DDBJ databases">
        <authorList>
            <person name="Yamashiro T."/>
            <person name="Shiraishi A."/>
            <person name="Satake H."/>
            <person name="Nakayama K."/>
        </authorList>
    </citation>
    <scope>NUCLEOTIDE SEQUENCE</scope>
</reference>
<name>A0ABQ5EQC4_9ASTR</name>
<dbReference type="Proteomes" id="UP001151760">
    <property type="component" value="Unassembled WGS sequence"/>
</dbReference>
<dbReference type="EMBL" id="BQNB010016560">
    <property type="protein sequence ID" value="GJT53143.1"/>
    <property type="molecule type" value="Genomic_DNA"/>
</dbReference>
<keyword evidence="3" id="KW-1185">Reference proteome</keyword>
<proteinExistence type="predicted"/>
<comment type="caution">
    <text evidence="2">The sequence shown here is derived from an EMBL/GenBank/DDBJ whole genome shotgun (WGS) entry which is preliminary data.</text>
</comment>
<accession>A0ABQ5EQC4</accession>
<sequence length="117" mass="12782">MVKHEVEIETLGECVDEIDKLAELIGEMQLKQEDQSCVHASNELHLHVFHVVACHRFSGFGRPSSRMMFIALMSQSARMASAGVSSTYSLSLVTPSSVIEGQTSGPFSKDSYNASSM</sequence>
<feature type="region of interest" description="Disordered" evidence="1">
    <location>
        <begin position="98"/>
        <end position="117"/>
    </location>
</feature>
<evidence type="ECO:0000256" key="1">
    <source>
        <dbReference type="SAM" id="MobiDB-lite"/>
    </source>
</evidence>
<evidence type="ECO:0000313" key="3">
    <source>
        <dbReference type="Proteomes" id="UP001151760"/>
    </source>
</evidence>
<gene>
    <name evidence="2" type="ORF">Tco_0988197</name>
</gene>
<evidence type="ECO:0008006" key="4">
    <source>
        <dbReference type="Google" id="ProtNLM"/>
    </source>
</evidence>
<evidence type="ECO:0000313" key="2">
    <source>
        <dbReference type="EMBL" id="GJT53143.1"/>
    </source>
</evidence>